<organism evidence="1 2">
    <name type="scientific">Pseudomonas protegens (strain DSM 19095 / LMG 27888 / CFBP 6595 / CHA0)</name>
    <dbReference type="NCBI Taxonomy" id="1124983"/>
    <lineage>
        <taxon>Bacteria</taxon>
        <taxon>Pseudomonadati</taxon>
        <taxon>Pseudomonadota</taxon>
        <taxon>Gammaproteobacteria</taxon>
        <taxon>Pseudomonadales</taxon>
        <taxon>Pseudomonadaceae</taxon>
        <taxon>Pseudomonas</taxon>
    </lineage>
</organism>
<dbReference type="RefSeq" id="WP_015633604.1">
    <property type="nucleotide sequence ID" value="NC_021237.1"/>
</dbReference>
<dbReference type="GeneID" id="57472976"/>
<dbReference type="KEGG" id="pprc:PFLCHA0_c00050"/>
<dbReference type="InterPro" id="IPR025680">
    <property type="entry name" value="DddI"/>
</dbReference>
<dbReference type="HOGENOM" id="CLU_1892200_0_0_6"/>
<proteinExistence type="predicted"/>
<evidence type="ECO:0008006" key="3">
    <source>
        <dbReference type="Google" id="ProtNLM"/>
    </source>
</evidence>
<evidence type="ECO:0000313" key="1">
    <source>
        <dbReference type="EMBL" id="AGL81812.1"/>
    </source>
</evidence>
<reference evidence="2" key="1">
    <citation type="journal article" date="2014" name="Genome Announc.">
        <title>Full-genome sequence of the plant growth-promoting bacterium Pseudomonas protegens CHA0.</title>
        <authorList>
            <person name="Jousset A."/>
            <person name="Schuldes J."/>
            <person name="Keel C."/>
            <person name="Maurhofer M."/>
            <person name="Daniel R."/>
            <person name="Scheu S."/>
            <person name="Thuermer A."/>
        </authorList>
    </citation>
    <scope>NUCLEOTIDE SEQUENCE [LARGE SCALE GENOMIC DNA]</scope>
    <source>
        <strain evidence="2">DSM 19095 / LMG 27888 / CFBP 6595 / CHA0</strain>
    </source>
</reference>
<dbReference type="EMBL" id="CP003190">
    <property type="protein sequence ID" value="AGL81812.1"/>
    <property type="molecule type" value="Genomic_DNA"/>
</dbReference>
<accession>A0A2C9EDT7</accession>
<gene>
    <name evidence="1" type="ORF">PFLCHA0_c00050</name>
</gene>
<dbReference type="Pfam" id="PF14430">
    <property type="entry name" value="Imm1"/>
    <property type="match status" value="1"/>
</dbReference>
<dbReference type="AlphaFoldDB" id="A0A2C9EDT7"/>
<protein>
    <recommendedName>
        <fullName evidence="3">Histidine kinase</fullName>
    </recommendedName>
</protein>
<dbReference type="Proteomes" id="UP000013940">
    <property type="component" value="Chromosome"/>
</dbReference>
<evidence type="ECO:0000313" key="2">
    <source>
        <dbReference type="Proteomes" id="UP000013940"/>
    </source>
</evidence>
<name>A0A2C9EDT7_PSEPH</name>
<sequence length="134" mass="14833">MLKKIVEDEYAGNRCHTHEWLNPDSMQVLSAFNRLDGKAFSSTVFFFSDQTLMHIGGGAADQYVVFIAQDVDQSLQTLLSADTPDDQRVELVAGGQSGSYPRYQCVAKERARQALAYFSAYGSADPDLAWEVEG</sequence>